<evidence type="ECO:0000313" key="2">
    <source>
        <dbReference type="EMBL" id="CAL1282866.1"/>
    </source>
</evidence>
<proteinExistence type="predicted"/>
<accession>A0AAV2AG59</accession>
<gene>
    <name evidence="2" type="ORF">LARSCL_LOCUS12286</name>
</gene>
<comment type="caution">
    <text evidence="2">The sequence shown here is derived from an EMBL/GenBank/DDBJ whole genome shotgun (WGS) entry which is preliminary data.</text>
</comment>
<dbReference type="AlphaFoldDB" id="A0AAV2AG59"/>
<evidence type="ECO:0000313" key="3">
    <source>
        <dbReference type="Proteomes" id="UP001497382"/>
    </source>
</evidence>
<evidence type="ECO:0000256" key="1">
    <source>
        <dbReference type="SAM" id="Phobius"/>
    </source>
</evidence>
<protein>
    <submittedName>
        <fullName evidence="2">Uncharacterized protein</fullName>
    </submittedName>
</protein>
<keyword evidence="1" id="KW-1133">Transmembrane helix</keyword>
<keyword evidence="1" id="KW-0472">Membrane</keyword>
<keyword evidence="3" id="KW-1185">Reference proteome</keyword>
<organism evidence="2 3">
    <name type="scientific">Larinioides sclopetarius</name>
    <dbReference type="NCBI Taxonomy" id="280406"/>
    <lineage>
        <taxon>Eukaryota</taxon>
        <taxon>Metazoa</taxon>
        <taxon>Ecdysozoa</taxon>
        <taxon>Arthropoda</taxon>
        <taxon>Chelicerata</taxon>
        <taxon>Arachnida</taxon>
        <taxon>Araneae</taxon>
        <taxon>Araneomorphae</taxon>
        <taxon>Entelegynae</taxon>
        <taxon>Araneoidea</taxon>
        <taxon>Araneidae</taxon>
        <taxon>Larinioides</taxon>
    </lineage>
</organism>
<name>A0AAV2AG59_9ARAC</name>
<sequence length="88" mass="10538">MCKFKRDNELLFLRNMNYFILILVLYFGIFCQSGLNKNILSNEQLLEVKSNNFYNERFGQKDPEFKTPKNKGEPCYRFSDCKHPLICE</sequence>
<reference evidence="2 3" key="1">
    <citation type="submission" date="2024-04" db="EMBL/GenBank/DDBJ databases">
        <authorList>
            <person name="Rising A."/>
            <person name="Reimegard J."/>
            <person name="Sonavane S."/>
            <person name="Akerstrom W."/>
            <person name="Nylinder S."/>
            <person name="Hedman E."/>
            <person name="Kallberg Y."/>
        </authorList>
    </citation>
    <scope>NUCLEOTIDE SEQUENCE [LARGE SCALE GENOMIC DNA]</scope>
</reference>
<keyword evidence="1" id="KW-0812">Transmembrane</keyword>
<dbReference type="EMBL" id="CAXIEN010000161">
    <property type="protein sequence ID" value="CAL1282866.1"/>
    <property type="molecule type" value="Genomic_DNA"/>
</dbReference>
<dbReference type="Proteomes" id="UP001497382">
    <property type="component" value="Unassembled WGS sequence"/>
</dbReference>
<feature type="transmembrane region" description="Helical" evidence="1">
    <location>
        <begin position="12"/>
        <end position="30"/>
    </location>
</feature>